<dbReference type="InterPro" id="IPR024705">
    <property type="entry name" value="Ssp411"/>
</dbReference>
<dbReference type="Gene3D" id="3.40.30.10">
    <property type="entry name" value="Glutaredoxin"/>
    <property type="match status" value="1"/>
</dbReference>
<dbReference type="GO" id="GO:0005975">
    <property type="term" value="P:carbohydrate metabolic process"/>
    <property type="evidence" value="ECO:0007669"/>
    <property type="project" value="InterPro"/>
</dbReference>
<evidence type="ECO:0000259" key="1">
    <source>
        <dbReference type="Pfam" id="PF03190"/>
    </source>
</evidence>
<dbReference type="SUPFAM" id="SSF48208">
    <property type="entry name" value="Six-hairpin glycosidases"/>
    <property type="match status" value="1"/>
</dbReference>
<dbReference type="InterPro" id="IPR036249">
    <property type="entry name" value="Thioredoxin-like_sf"/>
</dbReference>
<dbReference type="CDD" id="cd02955">
    <property type="entry name" value="SSP411"/>
    <property type="match status" value="1"/>
</dbReference>
<evidence type="ECO:0000313" key="2">
    <source>
        <dbReference type="EMBL" id="OQR69457.1"/>
    </source>
</evidence>
<reference evidence="2 3" key="1">
    <citation type="journal article" date="2017" name="Gigascience">
        <title>Draft genome of the honey bee ectoparasitic mite, Tropilaelaps mercedesae, is shaped by the parasitic life history.</title>
        <authorList>
            <person name="Dong X."/>
            <person name="Armstrong S.D."/>
            <person name="Xia D."/>
            <person name="Makepeace B.L."/>
            <person name="Darby A.C."/>
            <person name="Kadowaki T."/>
        </authorList>
    </citation>
    <scope>NUCLEOTIDE SEQUENCE [LARGE SCALE GENOMIC DNA]</scope>
    <source>
        <strain evidence="2">Wuxi-XJTLU</strain>
    </source>
</reference>
<gene>
    <name evidence="2" type="ORF">BIW11_01846</name>
</gene>
<protein>
    <submittedName>
        <fullName evidence="2">Spermatogenesis-associated protein 20-like</fullName>
    </submittedName>
</protein>
<dbReference type="OrthoDB" id="1923667at2759"/>
<feature type="domain" description="Spermatogenesis-associated protein 20-like TRX" evidence="1">
    <location>
        <begin position="32"/>
        <end position="194"/>
    </location>
</feature>
<name>A0A1V9X7D6_9ACAR</name>
<dbReference type="PIRSF" id="PIRSF006402">
    <property type="entry name" value="UCP006402_thioredoxin"/>
    <property type="match status" value="1"/>
</dbReference>
<proteinExistence type="predicted"/>
<dbReference type="SUPFAM" id="SSF52833">
    <property type="entry name" value="Thioredoxin-like"/>
    <property type="match status" value="1"/>
</dbReference>
<evidence type="ECO:0000313" key="3">
    <source>
        <dbReference type="Proteomes" id="UP000192247"/>
    </source>
</evidence>
<dbReference type="EMBL" id="MNPL01020967">
    <property type="protein sequence ID" value="OQR69457.1"/>
    <property type="molecule type" value="Genomic_DNA"/>
</dbReference>
<dbReference type="PANTHER" id="PTHR42899:SF1">
    <property type="entry name" value="SPERMATOGENESIS-ASSOCIATED PROTEIN 20"/>
    <property type="match status" value="1"/>
</dbReference>
<sequence length="750" mass="84418">MFARVAALWRACPVFLQRMAHSSSGSSGECINRLANERSPYLLQHATNPVAWYPWGEEAFGAARKDNKLIFLSIGYSTCHWCHVMERESFKNKEVARLLNDHFISIKVDREERPDIDKIYMTYVQVTAGGGGWPLSVWLTPKLKPVFGGTYFPPDDNLSGRPGFSTVLRMLHDKWTSSNGNKMLQESERVTNLLARTSDLSLDEEAAEQFSPPETVARCREMLEGHFDQTHFGFGRSPKFPQCVNGNFLLTLHMAKGDLKALTMVEQQLVAMARGGIHDHLAGGFHRYSVDAEWHVPHFEKMLYDQAQLLSLYSLATRVTMDKKNSILFQEVAANIADYVSCDLSHPEGGFYNAEDADSFRTFDAESNRLAHKQEGAFYVWTWSEIHEVLTDQEAQVFCDYFSIEKQGNVDPRLDPHNELLNQNVPIIRRDMATFCQIRGMQEAEVVRVLESATRKLLKRRLETRPRPHLDNKIVTGWNGLMVSGFAKAARCLGRPEYAKRALAAVNFVRKHLYNGQECTLLRSVYTEGEGDCVQVKQLPRPIRGVLDDYVFLIQGLLDLYDATMDESLLVLARDLQATQDKLFWDAENGGYYLSSTGTADVIFNVKEDQDGAEPSANSVSIANLVRLETIFSDAEYRSKATKLIRLFAERLSKIPIALPEMVSSVLRHSSSPIKVVLSSPDGDVSSMQAVCDRIIHPFMVVLRSHSTSPIDLGGAFPPVCGQPTAYVCKDFACQAPVTDEEELLRALQH</sequence>
<keyword evidence="3" id="KW-1185">Reference proteome</keyword>
<dbReference type="Pfam" id="PF03190">
    <property type="entry name" value="Thioredox_DsbH"/>
    <property type="match status" value="1"/>
</dbReference>
<dbReference type="PANTHER" id="PTHR42899">
    <property type="entry name" value="SPERMATOGENESIS-ASSOCIATED PROTEIN 20"/>
    <property type="match status" value="1"/>
</dbReference>
<accession>A0A1V9X7D6</accession>
<organism evidence="2 3">
    <name type="scientific">Tropilaelaps mercedesae</name>
    <dbReference type="NCBI Taxonomy" id="418985"/>
    <lineage>
        <taxon>Eukaryota</taxon>
        <taxon>Metazoa</taxon>
        <taxon>Ecdysozoa</taxon>
        <taxon>Arthropoda</taxon>
        <taxon>Chelicerata</taxon>
        <taxon>Arachnida</taxon>
        <taxon>Acari</taxon>
        <taxon>Parasitiformes</taxon>
        <taxon>Mesostigmata</taxon>
        <taxon>Gamasina</taxon>
        <taxon>Dermanyssoidea</taxon>
        <taxon>Laelapidae</taxon>
        <taxon>Tropilaelaps</taxon>
    </lineage>
</organism>
<dbReference type="FunCoup" id="A0A1V9X7D6">
    <property type="interactions" value="705"/>
</dbReference>
<dbReference type="InterPro" id="IPR004879">
    <property type="entry name" value="Ssp411-like_TRX"/>
</dbReference>
<dbReference type="AlphaFoldDB" id="A0A1V9X7D6"/>
<dbReference type="InterPro" id="IPR008928">
    <property type="entry name" value="6-hairpin_glycosidase_sf"/>
</dbReference>
<dbReference type="Gene3D" id="1.50.10.10">
    <property type="match status" value="1"/>
</dbReference>
<dbReference type="Proteomes" id="UP000192247">
    <property type="component" value="Unassembled WGS sequence"/>
</dbReference>
<dbReference type="STRING" id="418985.A0A1V9X7D6"/>
<dbReference type="InParanoid" id="A0A1V9X7D6"/>
<dbReference type="InterPro" id="IPR012341">
    <property type="entry name" value="6hp_glycosidase-like_sf"/>
</dbReference>
<comment type="caution">
    <text evidence="2">The sequence shown here is derived from an EMBL/GenBank/DDBJ whole genome shotgun (WGS) entry which is preliminary data.</text>
</comment>